<dbReference type="EMBL" id="VXIT01000001">
    <property type="protein sequence ID" value="KAA6415408.1"/>
    <property type="molecule type" value="Genomic_DNA"/>
</dbReference>
<feature type="compositionally biased region" description="Pro residues" evidence="1">
    <location>
        <begin position="136"/>
        <end position="146"/>
    </location>
</feature>
<dbReference type="Proteomes" id="UP000324767">
    <property type="component" value="Unassembled WGS sequence"/>
</dbReference>
<sequence length="479" mass="52090">MTDEESSTSNCSSPIENKRTATSEQERTFTVAQLGPGELRHAIVSPDEDIGFFSRLTSSSDEAQPMRQNCSPDATLSRARHVDEEFHMWDQLHTGPPLQPLPPPFLPTIPSTAPSQRVALSSNQANPRYPHESVPSPSPLFGPPSPSTAAAESSYMPIATASTSVPTAYEVSTSIDVENGRGSRAHVSTMSEKNPANVEKPYYGPTEGKTVQVIRDQGPASGAPISCKCGNPDSWESCMVECMGPRHRGGRWFHLRCARLTVDTIPDYEWYCTDCSVGDDHTNSSDGDSRGPSSRRKRTQTPDSTIRVATNPRGSKAPTTVLTTLAPKRPGSAPSKGPLPSGGRARRTTSSGKSPSTGGRTGAAWTAYEQAMAAQVMTAMVQEKHASLGKEERWEEAARRLRLLDVHRTAAGVKNHWNRVGRAASRVDERQVPKPHKMQTGLQASSKIAARREKRKLARAVAKEKKKAAGQSRKKERSY</sequence>
<evidence type="ECO:0000313" key="3">
    <source>
        <dbReference type="Proteomes" id="UP000324767"/>
    </source>
</evidence>
<protein>
    <recommendedName>
        <fullName evidence="4">Zinc finger PHD-type domain-containing protein</fullName>
    </recommendedName>
</protein>
<dbReference type="AlphaFoldDB" id="A0A5M8Q019"/>
<feature type="compositionally biased region" description="Basic residues" evidence="1">
    <location>
        <begin position="452"/>
        <end position="479"/>
    </location>
</feature>
<feature type="region of interest" description="Disordered" evidence="1">
    <location>
        <begin position="279"/>
        <end position="361"/>
    </location>
</feature>
<dbReference type="OrthoDB" id="5431489at2759"/>
<reference evidence="2 3" key="1">
    <citation type="submission" date="2019-09" db="EMBL/GenBank/DDBJ databases">
        <title>The hologenome of the rock-dwelling lichen Lasallia pustulata.</title>
        <authorList>
            <person name="Greshake Tzovaras B."/>
            <person name="Segers F."/>
            <person name="Bicker A."/>
            <person name="Dal Grande F."/>
            <person name="Otte J."/>
            <person name="Hankeln T."/>
            <person name="Schmitt I."/>
            <person name="Ebersberger I."/>
        </authorList>
    </citation>
    <scope>NUCLEOTIDE SEQUENCE [LARGE SCALE GENOMIC DNA]</scope>
    <source>
        <strain evidence="2">A1-1</strain>
    </source>
</reference>
<feature type="region of interest" description="Disordered" evidence="1">
    <location>
        <begin position="108"/>
        <end position="151"/>
    </location>
</feature>
<evidence type="ECO:0008006" key="4">
    <source>
        <dbReference type="Google" id="ProtNLM"/>
    </source>
</evidence>
<name>A0A5M8Q019_9LECA</name>
<feature type="compositionally biased region" description="Low complexity" evidence="1">
    <location>
        <begin position="348"/>
        <end position="358"/>
    </location>
</feature>
<evidence type="ECO:0000313" key="2">
    <source>
        <dbReference type="EMBL" id="KAA6415408.1"/>
    </source>
</evidence>
<feature type="region of interest" description="Disordered" evidence="1">
    <location>
        <begin position="1"/>
        <end position="45"/>
    </location>
</feature>
<dbReference type="Gene3D" id="3.30.40.10">
    <property type="entry name" value="Zinc/RING finger domain, C3HC4 (zinc finger)"/>
    <property type="match status" value="1"/>
</dbReference>
<accession>A0A5M8Q019</accession>
<feature type="region of interest" description="Disordered" evidence="1">
    <location>
        <begin position="421"/>
        <end position="479"/>
    </location>
</feature>
<dbReference type="SUPFAM" id="SSF57903">
    <property type="entry name" value="FYVE/PHD zinc finger"/>
    <property type="match status" value="1"/>
</dbReference>
<feature type="compositionally biased region" description="Basic and acidic residues" evidence="1">
    <location>
        <begin position="279"/>
        <end position="289"/>
    </location>
</feature>
<dbReference type="CDD" id="cd15489">
    <property type="entry name" value="PHD_SF"/>
    <property type="match status" value="1"/>
</dbReference>
<proteinExistence type="predicted"/>
<feature type="compositionally biased region" description="Basic and acidic residues" evidence="1">
    <location>
        <begin position="16"/>
        <end position="27"/>
    </location>
</feature>
<feature type="region of interest" description="Disordered" evidence="1">
    <location>
        <begin position="180"/>
        <end position="204"/>
    </location>
</feature>
<dbReference type="InterPro" id="IPR011011">
    <property type="entry name" value="Znf_FYVE_PHD"/>
</dbReference>
<organism evidence="2 3">
    <name type="scientific">Lasallia pustulata</name>
    <dbReference type="NCBI Taxonomy" id="136370"/>
    <lineage>
        <taxon>Eukaryota</taxon>
        <taxon>Fungi</taxon>
        <taxon>Dikarya</taxon>
        <taxon>Ascomycota</taxon>
        <taxon>Pezizomycotina</taxon>
        <taxon>Lecanoromycetes</taxon>
        <taxon>OSLEUM clade</taxon>
        <taxon>Umbilicariomycetidae</taxon>
        <taxon>Umbilicariales</taxon>
        <taxon>Umbilicariaceae</taxon>
        <taxon>Lasallia</taxon>
    </lineage>
</organism>
<gene>
    <name evidence="2" type="ORF">FRX48_00123</name>
</gene>
<evidence type="ECO:0000256" key="1">
    <source>
        <dbReference type="SAM" id="MobiDB-lite"/>
    </source>
</evidence>
<dbReference type="InterPro" id="IPR013083">
    <property type="entry name" value="Znf_RING/FYVE/PHD"/>
</dbReference>
<comment type="caution">
    <text evidence="2">The sequence shown here is derived from an EMBL/GenBank/DDBJ whole genome shotgun (WGS) entry which is preliminary data.</text>
</comment>